<dbReference type="PROSITE" id="PS50158">
    <property type="entry name" value="ZF_CCHC"/>
    <property type="match status" value="1"/>
</dbReference>
<dbReference type="SMART" id="SM00343">
    <property type="entry name" value="ZnF_C2HC"/>
    <property type="match status" value="2"/>
</dbReference>
<evidence type="ECO:0000256" key="3">
    <source>
        <dbReference type="SAM" id="MobiDB-lite"/>
    </source>
</evidence>
<sequence>MTNYSLWDEEKQDRRNEIKARGTLLMALPNKDQLKFHSYKDAKLLMKAIEKRYGGNKESKKVQRTLLKQQYENFAGSSSEIIDQTFDRLQKLISQLEIQGKVIAQEDMNLKLLRSLPSEWKTHALIWRNKEEIETISLDDLYNKLKIYEPKLTGSSSTSQNSQNVAFVSSNGTNNNSSTNEADNTAYGVSAAHTQSNPVNSTSVDNLNDAVICAFLSSQPNSPQLAREDLEQINPGDLEEIDLHWEMAMLTIRDRRFIKRTSRKLDINGQRVGFDRSKVECYNCHKNGHFARECRAPRNQENRGRENGRRTVTVETPTENALIAQDGIGGYDWSYQAEEEHPTNFALMAYTSSGSSSNSDSEVDSCSKTCVKAYATLKEQYDSLNSDYNKSQFNLVSYKAGLESVEARLAHYKKNEAVFEESINVLKLEVRLRDNALVEYKKKLEKVEKERDELKLTLEKFQNLSKSLNNLLESQVSDKFKTGLGYNAASSTAASPAVESFVNSSEMLENQEYNKSKSDKGYHAVPPPYTGNYIPSKPDLMFMDEIVKSENVDVITVITPSDVKKVETNHESVDIKNKGDAVEPKTVRKNSFRSLIIEDWNSDDDSEVEFIPNVKTVRPSTEKIKFVKSARETVEKVETPKQYKHYPRGNQRNWNNLMSQRLGSDFKMINKACFVCGSFEHLHYVCDKKVIKPVWNNSSRVNHKYFANKMTHPHPNRRFVPQAVLTRSGKINTAGASVNTAVRPVNTAGSKPTVNHPRPISNAYKKGYSQVTKPFNKYSANKNSIFNKKVNTVRVKDTTARDRAVVSENKGKGANAVKASACWVWKAKNSKVQENEVFQDMQLIQELQDDQKCMKKVEHSSRSKATEDVINIESFMEFLVLNHYVLVRKIL</sequence>
<keyword evidence="2" id="KW-0175">Coiled coil</keyword>
<comment type="caution">
    <text evidence="5">The sequence shown here is derived from an EMBL/GenBank/DDBJ whole genome shotgun (WGS) entry which is preliminary data.</text>
</comment>
<keyword evidence="6" id="KW-1185">Reference proteome</keyword>
<dbReference type="Gene3D" id="4.10.60.10">
    <property type="entry name" value="Zinc finger, CCHC-type"/>
    <property type="match status" value="1"/>
</dbReference>
<dbReference type="InterPro" id="IPR001878">
    <property type="entry name" value="Znf_CCHC"/>
</dbReference>
<evidence type="ECO:0000256" key="2">
    <source>
        <dbReference type="SAM" id="Coils"/>
    </source>
</evidence>
<evidence type="ECO:0000259" key="4">
    <source>
        <dbReference type="PROSITE" id="PS50158"/>
    </source>
</evidence>
<dbReference type="InterPro" id="IPR036875">
    <property type="entry name" value="Znf_CCHC_sf"/>
</dbReference>
<evidence type="ECO:0000313" key="6">
    <source>
        <dbReference type="Proteomes" id="UP001151760"/>
    </source>
</evidence>
<evidence type="ECO:0000256" key="1">
    <source>
        <dbReference type="PROSITE-ProRule" id="PRU00047"/>
    </source>
</evidence>
<feature type="coiled-coil region" evidence="2">
    <location>
        <begin position="430"/>
        <end position="471"/>
    </location>
</feature>
<accession>A0ABQ4ZDH6</accession>
<keyword evidence="1" id="KW-0479">Metal-binding</keyword>
<reference evidence="5" key="1">
    <citation type="journal article" date="2022" name="Int. J. Mol. Sci.">
        <title>Draft Genome of Tanacetum Coccineum: Genomic Comparison of Closely Related Tanacetum-Family Plants.</title>
        <authorList>
            <person name="Yamashiro T."/>
            <person name="Shiraishi A."/>
            <person name="Nakayama K."/>
            <person name="Satake H."/>
        </authorList>
    </citation>
    <scope>NUCLEOTIDE SEQUENCE</scope>
</reference>
<name>A0ABQ4ZDH6_9ASTR</name>
<gene>
    <name evidence="5" type="ORF">Tco_0769663</name>
</gene>
<dbReference type="EMBL" id="BQNB010011165">
    <property type="protein sequence ID" value="GJS87027.1"/>
    <property type="molecule type" value="Genomic_DNA"/>
</dbReference>
<evidence type="ECO:0000313" key="5">
    <source>
        <dbReference type="EMBL" id="GJS87027.1"/>
    </source>
</evidence>
<organism evidence="5 6">
    <name type="scientific">Tanacetum coccineum</name>
    <dbReference type="NCBI Taxonomy" id="301880"/>
    <lineage>
        <taxon>Eukaryota</taxon>
        <taxon>Viridiplantae</taxon>
        <taxon>Streptophyta</taxon>
        <taxon>Embryophyta</taxon>
        <taxon>Tracheophyta</taxon>
        <taxon>Spermatophyta</taxon>
        <taxon>Magnoliopsida</taxon>
        <taxon>eudicotyledons</taxon>
        <taxon>Gunneridae</taxon>
        <taxon>Pentapetalae</taxon>
        <taxon>asterids</taxon>
        <taxon>campanulids</taxon>
        <taxon>Asterales</taxon>
        <taxon>Asteraceae</taxon>
        <taxon>Asteroideae</taxon>
        <taxon>Anthemideae</taxon>
        <taxon>Anthemidinae</taxon>
        <taxon>Tanacetum</taxon>
    </lineage>
</organism>
<reference evidence="5" key="2">
    <citation type="submission" date="2022-01" db="EMBL/GenBank/DDBJ databases">
        <authorList>
            <person name="Yamashiro T."/>
            <person name="Shiraishi A."/>
            <person name="Satake H."/>
            <person name="Nakayama K."/>
        </authorList>
    </citation>
    <scope>NUCLEOTIDE SEQUENCE</scope>
</reference>
<dbReference type="Proteomes" id="UP001151760">
    <property type="component" value="Unassembled WGS sequence"/>
</dbReference>
<feature type="domain" description="CCHC-type" evidence="4">
    <location>
        <begin position="281"/>
        <end position="295"/>
    </location>
</feature>
<dbReference type="Pfam" id="PF14223">
    <property type="entry name" value="Retrotran_gag_2"/>
    <property type="match status" value="1"/>
</dbReference>
<proteinExistence type="predicted"/>
<feature type="compositionally biased region" description="Low complexity" evidence="3">
    <location>
        <begin position="153"/>
        <end position="180"/>
    </location>
</feature>
<keyword evidence="1" id="KW-0862">Zinc</keyword>
<dbReference type="SUPFAM" id="SSF57756">
    <property type="entry name" value="Retrovirus zinc finger-like domains"/>
    <property type="match status" value="1"/>
</dbReference>
<keyword evidence="1" id="KW-0863">Zinc-finger</keyword>
<protein>
    <submittedName>
        <fullName evidence="5">Ribonuclease H-like domain-containing protein</fullName>
    </submittedName>
</protein>
<feature type="region of interest" description="Disordered" evidence="3">
    <location>
        <begin position="152"/>
        <end position="183"/>
    </location>
</feature>